<dbReference type="Proteomes" id="UP000190867">
    <property type="component" value="Unassembled WGS sequence"/>
</dbReference>
<gene>
    <name evidence="1" type="ORF">B0187_01310</name>
</gene>
<dbReference type="AlphaFoldDB" id="A0A1T0AV26"/>
<reference evidence="1 2" key="1">
    <citation type="submission" date="2017-02" db="EMBL/GenBank/DDBJ databases">
        <title>Draft genome sequence of Haemophilus paracuniculus CCUG 43573 type strain.</title>
        <authorList>
            <person name="Engstrom-Jakobsson H."/>
            <person name="Salva-Serra F."/>
            <person name="Thorell K."/>
            <person name="Gonzales-Siles L."/>
            <person name="Karlsson R."/>
            <person name="Boulund F."/>
            <person name="Engstrand L."/>
            <person name="Kristiansson E."/>
            <person name="Moore E."/>
        </authorList>
    </citation>
    <scope>NUCLEOTIDE SEQUENCE [LARGE SCALE GENOMIC DNA]</scope>
    <source>
        <strain evidence="1 2">CCUG 43573</strain>
    </source>
</reference>
<accession>A0A1T0AV26</accession>
<name>A0A1T0AV26_9PAST</name>
<dbReference type="RefSeq" id="WP_078236062.1">
    <property type="nucleotide sequence ID" value="NZ_MUYA01000002.1"/>
</dbReference>
<evidence type="ECO:0000313" key="1">
    <source>
        <dbReference type="EMBL" id="OOS00571.1"/>
    </source>
</evidence>
<organism evidence="1 2">
    <name type="scientific">Haemophilus paracuniculus</name>
    <dbReference type="NCBI Taxonomy" id="734"/>
    <lineage>
        <taxon>Bacteria</taxon>
        <taxon>Pseudomonadati</taxon>
        <taxon>Pseudomonadota</taxon>
        <taxon>Gammaproteobacteria</taxon>
        <taxon>Pasteurellales</taxon>
        <taxon>Pasteurellaceae</taxon>
        <taxon>Haemophilus</taxon>
    </lineage>
</organism>
<dbReference type="STRING" id="734.B0187_01310"/>
<comment type="caution">
    <text evidence="1">The sequence shown here is derived from an EMBL/GenBank/DDBJ whole genome shotgun (WGS) entry which is preliminary data.</text>
</comment>
<sequence>MKKFIELETVSPVECEKGKLCGVSLDTVAVNVDSIAWIESFKFFYPSKTNKDKVYLFSVHIKKNDTAVKRLESCQVFHNKPLWESKYLNIEFEDLIRYKDLVDENFESFSFFEGVRIHLYPNSTPYPYKNGKPFYVVKSFGELLQELNQ</sequence>
<keyword evidence="2" id="KW-1185">Reference proteome</keyword>
<evidence type="ECO:0000313" key="2">
    <source>
        <dbReference type="Proteomes" id="UP000190867"/>
    </source>
</evidence>
<protein>
    <submittedName>
        <fullName evidence="1">Uncharacterized protein</fullName>
    </submittedName>
</protein>
<dbReference type="EMBL" id="MUYA01000002">
    <property type="protein sequence ID" value="OOS00571.1"/>
    <property type="molecule type" value="Genomic_DNA"/>
</dbReference>
<proteinExistence type="predicted"/>